<dbReference type="SUPFAM" id="SSF54637">
    <property type="entry name" value="Thioesterase/thiol ester dehydrase-isomerase"/>
    <property type="match status" value="1"/>
</dbReference>
<organism evidence="1 2">
    <name type="scientific">Paralvinella palmiformis</name>
    <dbReference type="NCBI Taxonomy" id="53620"/>
    <lineage>
        <taxon>Eukaryota</taxon>
        <taxon>Metazoa</taxon>
        <taxon>Spiralia</taxon>
        <taxon>Lophotrochozoa</taxon>
        <taxon>Annelida</taxon>
        <taxon>Polychaeta</taxon>
        <taxon>Sedentaria</taxon>
        <taxon>Canalipalpata</taxon>
        <taxon>Terebellida</taxon>
        <taxon>Terebelliformia</taxon>
        <taxon>Alvinellidae</taxon>
        <taxon>Paralvinella</taxon>
    </lineage>
</organism>
<evidence type="ECO:0000313" key="1">
    <source>
        <dbReference type="EMBL" id="KAK2153491.1"/>
    </source>
</evidence>
<protein>
    <recommendedName>
        <fullName evidence="3">Acyl-ACP thioesterase</fullName>
    </recommendedName>
</protein>
<evidence type="ECO:0008006" key="3">
    <source>
        <dbReference type="Google" id="ProtNLM"/>
    </source>
</evidence>
<dbReference type="PANTHER" id="PTHR34487:SF1">
    <property type="entry name" value="ACYL-ACP THIOESTERASE"/>
    <property type="match status" value="1"/>
</dbReference>
<dbReference type="AlphaFoldDB" id="A0AAD9N3C0"/>
<dbReference type="Gene3D" id="3.10.129.10">
    <property type="entry name" value="Hotdog Thioesterase"/>
    <property type="match status" value="2"/>
</dbReference>
<sequence>MSTVKVILDLSEDKAHFRYILPGFSLQDVDLLQLDPYLKTWRIANMMYLCIEVAKRNGFGDFWYKASDQTYEHTHMLFVKAISLNRLADLQDLEKFCSSPYQNDISVDCRISNIGNSSLQVNGSLSVLDTNKTLFNTTIIGVSVDRKTRKVAPHPVWWVEKYGTAARRRAADKVHLEIETEYNREWLVTQSALVIQPEQLDFNGHASNAHFSDFALNILLKAQTEGKLSWTRRQIEHNIKYMVSSFLNPCLLNDRLDIALYKDPEILGKFYITFHKGTIPAYVQMFEYGELNPTRRH</sequence>
<gene>
    <name evidence="1" type="ORF">LSH36_295g03089</name>
</gene>
<proteinExistence type="predicted"/>
<keyword evidence="2" id="KW-1185">Reference proteome</keyword>
<dbReference type="EMBL" id="JAODUP010000295">
    <property type="protein sequence ID" value="KAK2153491.1"/>
    <property type="molecule type" value="Genomic_DNA"/>
</dbReference>
<dbReference type="PANTHER" id="PTHR34487">
    <property type="entry name" value="ACYL-ACP THIOESTERASE"/>
    <property type="match status" value="1"/>
</dbReference>
<comment type="caution">
    <text evidence="1">The sequence shown here is derived from an EMBL/GenBank/DDBJ whole genome shotgun (WGS) entry which is preliminary data.</text>
</comment>
<dbReference type="InterPro" id="IPR029069">
    <property type="entry name" value="HotDog_dom_sf"/>
</dbReference>
<name>A0AAD9N3C0_9ANNE</name>
<accession>A0AAD9N3C0</accession>
<dbReference type="Proteomes" id="UP001208570">
    <property type="component" value="Unassembled WGS sequence"/>
</dbReference>
<evidence type="ECO:0000313" key="2">
    <source>
        <dbReference type="Proteomes" id="UP001208570"/>
    </source>
</evidence>
<reference evidence="1" key="1">
    <citation type="journal article" date="2023" name="Mol. Biol. Evol.">
        <title>Third-Generation Sequencing Reveals the Adaptive Role of the Epigenome in Three Deep-Sea Polychaetes.</title>
        <authorList>
            <person name="Perez M."/>
            <person name="Aroh O."/>
            <person name="Sun Y."/>
            <person name="Lan Y."/>
            <person name="Juniper S.K."/>
            <person name="Young C.R."/>
            <person name="Angers B."/>
            <person name="Qian P.Y."/>
        </authorList>
    </citation>
    <scope>NUCLEOTIDE SEQUENCE</scope>
    <source>
        <strain evidence="1">P08H-3</strain>
    </source>
</reference>